<dbReference type="EMBL" id="CP133618">
    <property type="protein sequence ID" value="WMV37300.1"/>
    <property type="molecule type" value="Genomic_DNA"/>
</dbReference>
<protein>
    <submittedName>
        <fullName evidence="2">Uncharacterized protein</fullName>
    </submittedName>
</protein>
<evidence type="ECO:0000256" key="1">
    <source>
        <dbReference type="SAM" id="Coils"/>
    </source>
</evidence>
<name>A0AAF0U0T5_SOLVR</name>
<evidence type="ECO:0000313" key="2">
    <source>
        <dbReference type="EMBL" id="WMV37300.1"/>
    </source>
</evidence>
<gene>
    <name evidence="2" type="ORF">MTR67_030685</name>
</gene>
<feature type="coiled-coil region" evidence="1">
    <location>
        <begin position="8"/>
        <end position="45"/>
    </location>
</feature>
<organism evidence="2 3">
    <name type="scientific">Solanum verrucosum</name>
    <dbReference type="NCBI Taxonomy" id="315347"/>
    <lineage>
        <taxon>Eukaryota</taxon>
        <taxon>Viridiplantae</taxon>
        <taxon>Streptophyta</taxon>
        <taxon>Embryophyta</taxon>
        <taxon>Tracheophyta</taxon>
        <taxon>Spermatophyta</taxon>
        <taxon>Magnoliopsida</taxon>
        <taxon>eudicotyledons</taxon>
        <taxon>Gunneridae</taxon>
        <taxon>Pentapetalae</taxon>
        <taxon>asterids</taxon>
        <taxon>lamiids</taxon>
        <taxon>Solanales</taxon>
        <taxon>Solanaceae</taxon>
        <taxon>Solanoideae</taxon>
        <taxon>Solaneae</taxon>
        <taxon>Solanum</taxon>
    </lineage>
</organism>
<evidence type="ECO:0000313" key="3">
    <source>
        <dbReference type="Proteomes" id="UP001234989"/>
    </source>
</evidence>
<accession>A0AAF0U0T5</accession>
<proteinExistence type="predicted"/>
<reference evidence="2" key="1">
    <citation type="submission" date="2023-08" db="EMBL/GenBank/DDBJ databases">
        <title>A de novo genome assembly of Solanum verrucosum Schlechtendal, a Mexican diploid species geographically isolated from the other diploid A-genome species in potato relatives.</title>
        <authorList>
            <person name="Hosaka K."/>
        </authorList>
    </citation>
    <scope>NUCLEOTIDE SEQUENCE</scope>
    <source>
        <tissue evidence="2">Young leaves</tissue>
    </source>
</reference>
<dbReference type="AlphaFoldDB" id="A0AAF0U0T5"/>
<keyword evidence="3" id="KW-1185">Reference proteome</keyword>
<sequence>MLPTPTVVAHQNVNVDEINNELNKLENSLERQKKHGEALQALRNELPYEQLSFFYHKKLSELLEATDEEVGRVAGQLMESTIEFPYQIIGSSLAPLRVEENHSSNFDKAPSGYHE</sequence>
<keyword evidence="1" id="KW-0175">Coiled coil</keyword>
<dbReference type="Proteomes" id="UP001234989">
    <property type="component" value="Chromosome 7"/>
</dbReference>